<keyword evidence="1" id="KW-0812">Transmembrane</keyword>
<organism evidence="2">
    <name type="scientific">uncultured Solirubrobacterales bacterium</name>
    <dbReference type="NCBI Taxonomy" id="768556"/>
    <lineage>
        <taxon>Bacteria</taxon>
        <taxon>Bacillati</taxon>
        <taxon>Actinomycetota</taxon>
        <taxon>Thermoleophilia</taxon>
        <taxon>Solirubrobacterales</taxon>
        <taxon>environmental samples</taxon>
    </lineage>
</organism>
<keyword evidence="1" id="KW-0472">Membrane</keyword>
<protein>
    <submittedName>
        <fullName evidence="2">Uncharacterized protein</fullName>
    </submittedName>
</protein>
<evidence type="ECO:0000313" key="2">
    <source>
        <dbReference type="EMBL" id="CAA9512623.1"/>
    </source>
</evidence>
<proteinExistence type="predicted"/>
<keyword evidence="1" id="KW-1133">Transmembrane helix</keyword>
<feature type="non-terminal residue" evidence="2">
    <location>
        <position position="1"/>
    </location>
</feature>
<dbReference type="EMBL" id="CADCVV010000165">
    <property type="protein sequence ID" value="CAA9512623.1"/>
    <property type="molecule type" value="Genomic_DNA"/>
</dbReference>
<evidence type="ECO:0000256" key="1">
    <source>
        <dbReference type="SAM" id="Phobius"/>
    </source>
</evidence>
<gene>
    <name evidence="2" type="ORF">AVDCRST_MAG17-2089</name>
</gene>
<dbReference type="AlphaFoldDB" id="A0A6J4T400"/>
<reference evidence="2" key="1">
    <citation type="submission" date="2020-02" db="EMBL/GenBank/DDBJ databases">
        <authorList>
            <person name="Meier V. D."/>
        </authorList>
    </citation>
    <scope>NUCLEOTIDE SEQUENCE</scope>
    <source>
        <strain evidence="2">AVDCRST_MAG17</strain>
    </source>
</reference>
<feature type="transmembrane region" description="Helical" evidence="1">
    <location>
        <begin position="44"/>
        <end position="65"/>
    </location>
</feature>
<feature type="transmembrane region" description="Helical" evidence="1">
    <location>
        <begin position="6"/>
        <end position="23"/>
    </location>
</feature>
<sequence>LLHDMVLIPVYSAVVIGLIYLIGGRAAREGTPISRVRLLVLNHLRVPAGLALLALLLFFPLILGLSEGSLMGLSGLSTDPYLPRFLFMTLALFAISAALLAVRLARGRRGNAGRPPDDE</sequence>
<accession>A0A6J4T400</accession>
<name>A0A6J4T400_9ACTN</name>
<feature type="transmembrane region" description="Helical" evidence="1">
    <location>
        <begin position="85"/>
        <end position="105"/>
    </location>
</feature>